<evidence type="ECO:0000313" key="1">
    <source>
        <dbReference type="EMBL" id="QLG26777.1"/>
    </source>
</evidence>
<evidence type="ECO:0000313" key="2">
    <source>
        <dbReference type="Proteomes" id="UP000509750"/>
    </source>
</evidence>
<dbReference type="RefSeq" id="WP_179168352.1">
    <property type="nucleotide sequence ID" value="NZ_CP058529.1"/>
</dbReference>
<dbReference type="EMBL" id="CP058529">
    <property type="protein sequence ID" value="QLG26777.1"/>
    <property type="molecule type" value="Genomic_DNA"/>
</dbReference>
<dbReference type="Proteomes" id="UP000509750">
    <property type="component" value="Chromosome"/>
</dbReference>
<reference evidence="1 2" key="1">
    <citation type="submission" date="2020-07" db="EMBL/GenBank/DDBJ databases">
        <title>Gai3-2, isolated from salt lake.</title>
        <authorList>
            <person name="Cui H."/>
            <person name="Shi X."/>
        </authorList>
    </citation>
    <scope>NUCLEOTIDE SEQUENCE [LARGE SCALE GENOMIC DNA]</scope>
    <source>
        <strain evidence="1 2">Gai3-2</strain>
    </source>
</reference>
<dbReference type="GeneID" id="56027989"/>
<dbReference type="KEGG" id="halg:HUG10_04110"/>
<gene>
    <name evidence="1" type="ORF">HUG10_04110</name>
</gene>
<keyword evidence="2" id="KW-1185">Reference proteome</keyword>
<sequence length="136" mass="15117">MKRRSVLAVLGVGAGGWIGYDRFRSGREGRIFWREMAVDAGGEPGSLIIMTVSRESDGTVSHTIHDEYTDAFDDGTYVSRDLHRALEREFGPDEPYYLVRYGAHDCNGVPGDEGGDAVEVSRKEFNDLRIGDCVKK</sequence>
<name>A0A7D5KCM1_9EURY</name>
<proteinExistence type="predicted"/>
<accession>A0A7D5KCM1</accession>
<organism evidence="1 2">
    <name type="scientific">Halorarum halophilum</name>
    <dbReference type="NCBI Taxonomy" id="2743090"/>
    <lineage>
        <taxon>Archaea</taxon>
        <taxon>Methanobacteriati</taxon>
        <taxon>Methanobacteriota</taxon>
        <taxon>Stenosarchaea group</taxon>
        <taxon>Halobacteria</taxon>
        <taxon>Halobacteriales</taxon>
        <taxon>Haloferacaceae</taxon>
        <taxon>Halorarum</taxon>
    </lineage>
</organism>
<dbReference type="OrthoDB" id="346114at2157"/>
<protein>
    <submittedName>
        <fullName evidence="1">Uncharacterized protein</fullName>
    </submittedName>
</protein>
<dbReference type="AlphaFoldDB" id="A0A7D5KCM1"/>